<evidence type="ECO:0000256" key="1">
    <source>
        <dbReference type="SAM" id="SignalP"/>
    </source>
</evidence>
<accession>A0A401H6D4</accession>
<feature type="signal peptide" evidence="1">
    <location>
        <begin position="1"/>
        <end position="18"/>
    </location>
</feature>
<sequence length="963" mass="108309">MSWMRAKHFALAWLPVLARRRLPVVGVLPGQCHGIKLGSLWISPREEVAPRGLPVVHFSTVGPYEAEEKALGGRPAPGSQAHIKALLAELEIVDDPFTTEQHALWNADIMTLIRLENMDLSGSKFDVLNAFFILCGIIKPIVEYVKAPLQQMGPKLRLVIIEHERLLLPALKEAIMAEDFTDFRSLAIFRQQPTPVFSSTSVVQGLHTAPSSWAPPMSSAELDNAISTFLQEIEPDLRQYIASNCQDFSFPSLPASTLFIDGMGGMYAKDAALRKRVDALFAPRNLKLLFNTSGSGKTALLIEGLCHHWGLYITSFVDERTPLGSVDAEAAWLHILGNAAFDKSVNLTARNNKLKTNIEIIQGEYSLMLLARLSIFQLFLHCTPADHDEGDLRHLWLYLQLCPSALRTDAPDDDIFYRLYERIRPAENYEPLGGRIIRLLMKIREDTHIRLKPIFLTLDEAQLVSQRVKQAFYSSRPGANQQSVLREIHDTWANLRINMIFAGTGLPLDPILLSSVTKDSLGLALFSDTGSFDDKESQRSYIMERVQPNHIDERTLERAWHWLRGRHRFTATYTLLLQKMGVASANKILNAFIEHITGGFEPTDGRDIVKNEPDIDTGPVYNYTPVDFSKLGEKRHRRMVQTIFQATVGMILRNRPYVFFETDFEAITLGFARVMPETKSLDLLGIRGQLEMLPQVIDEPLMVAAALHYFETLSVVSIRTYATESLRRLEPPSTRGFAMENVTMVAFLNIFDDIKSLADVFTVHNDEGQSWLKKPARLVSITRRKRNGDFQVAATRIRQGATPLLSCEASKLEDFELWLEGMKGVFCFLDNNMGPDIIFLVQCGTRLVWVMVQVKCLSSQGPTPRKTMGAQHTLEPTALYLGKDGQKYSAKCRPNFPEETLRRMNIPNIPVVRLIVSFPAQSKEEILEEEGSTNEVVASFDDLAQAESFEGLSAMLSNYLSSA</sequence>
<dbReference type="GeneID" id="38786866"/>
<feature type="chain" id="PRO_5019052607" evidence="1">
    <location>
        <begin position="19"/>
        <end position="963"/>
    </location>
</feature>
<dbReference type="Proteomes" id="UP000287166">
    <property type="component" value="Unassembled WGS sequence"/>
</dbReference>
<gene>
    <name evidence="2" type="ORF">SCP_1702750</name>
</gene>
<dbReference type="InParanoid" id="A0A401H6D4"/>
<keyword evidence="3" id="KW-1185">Reference proteome</keyword>
<protein>
    <submittedName>
        <fullName evidence="2">Uncharacterized protein</fullName>
    </submittedName>
</protein>
<reference evidence="2 3" key="1">
    <citation type="journal article" date="2018" name="Sci. Rep.">
        <title>Genome sequence of the cauliflower mushroom Sparassis crispa (Hanabiratake) and its association with beneficial usage.</title>
        <authorList>
            <person name="Kiyama R."/>
            <person name="Furutani Y."/>
            <person name="Kawaguchi K."/>
            <person name="Nakanishi T."/>
        </authorList>
    </citation>
    <scope>NUCLEOTIDE SEQUENCE [LARGE SCALE GENOMIC DNA]</scope>
</reference>
<comment type="caution">
    <text evidence="2">The sequence shown here is derived from an EMBL/GenBank/DDBJ whole genome shotgun (WGS) entry which is preliminary data.</text>
</comment>
<evidence type="ECO:0000313" key="2">
    <source>
        <dbReference type="EMBL" id="GBE89949.1"/>
    </source>
</evidence>
<proteinExistence type="predicted"/>
<dbReference type="EMBL" id="BFAD01000017">
    <property type="protein sequence ID" value="GBE89949.1"/>
    <property type="molecule type" value="Genomic_DNA"/>
</dbReference>
<organism evidence="2 3">
    <name type="scientific">Sparassis crispa</name>
    <dbReference type="NCBI Taxonomy" id="139825"/>
    <lineage>
        <taxon>Eukaryota</taxon>
        <taxon>Fungi</taxon>
        <taxon>Dikarya</taxon>
        <taxon>Basidiomycota</taxon>
        <taxon>Agaricomycotina</taxon>
        <taxon>Agaricomycetes</taxon>
        <taxon>Polyporales</taxon>
        <taxon>Sparassidaceae</taxon>
        <taxon>Sparassis</taxon>
    </lineage>
</organism>
<dbReference type="AlphaFoldDB" id="A0A401H6D4"/>
<dbReference type="RefSeq" id="XP_027620862.1">
    <property type="nucleotide sequence ID" value="XM_027765061.1"/>
</dbReference>
<name>A0A401H6D4_9APHY</name>
<dbReference type="OrthoDB" id="2804656at2759"/>
<keyword evidence="1" id="KW-0732">Signal</keyword>
<evidence type="ECO:0000313" key="3">
    <source>
        <dbReference type="Proteomes" id="UP000287166"/>
    </source>
</evidence>